<dbReference type="Pfam" id="PF00440">
    <property type="entry name" value="TetR_N"/>
    <property type="match status" value="1"/>
</dbReference>
<proteinExistence type="predicted"/>
<feature type="region of interest" description="Disordered" evidence="3">
    <location>
        <begin position="1"/>
        <end position="29"/>
    </location>
</feature>
<evidence type="ECO:0000256" key="2">
    <source>
        <dbReference type="PROSITE-ProRule" id="PRU00335"/>
    </source>
</evidence>
<sequence>MRSSTKLSLKGHEPAPSAADKTPRTDRGRRTHRALLDAAAEEFGERGYHEAGIARIAQRAGAAIGSFYTYFDSKEAIFRALVADMSAQVRETVAPVILAAPDRLSGERAGIAAFLRFVRQHKALYRIIDESAFVAEDAYRKHYVDIAEGYAASLTRAFGTGEISEGDMQVRAWAIMGMNVFLGLRFGVWDDVTDPDIVAATAAALVSDGLRSQNPLQTSPKQP</sequence>
<organism evidence="5 6">
    <name type="scientific">Polymorphobacter multimanifer</name>
    <dbReference type="NCBI Taxonomy" id="1070431"/>
    <lineage>
        <taxon>Bacteria</taxon>
        <taxon>Pseudomonadati</taxon>
        <taxon>Pseudomonadota</taxon>
        <taxon>Alphaproteobacteria</taxon>
        <taxon>Sphingomonadales</taxon>
        <taxon>Sphingosinicellaceae</taxon>
        <taxon>Polymorphobacter</taxon>
    </lineage>
</organism>
<dbReference type="InterPro" id="IPR050109">
    <property type="entry name" value="HTH-type_TetR-like_transc_reg"/>
</dbReference>
<evidence type="ECO:0000313" key="6">
    <source>
        <dbReference type="Proteomes" id="UP000538147"/>
    </source>
</evidence>
<keyword evidence="6" id="KW-1185">Reference proteome</keyword>
<reference evidence="5 6" key="1">
    <citation type="submission" date="2020-08" db="EMBL/GenBank/DDBJ databases">
        <title>Genomic Encyclopedia of Type Strains, Phase IV (KMG-IV): sequencing the most valuable type-strain genomes for metagenomic binning, comparative biology and taxonomic classification.</title>
        <authorList>
            <person name="Goeker M."/>
        </authorList>
    </citation>
    <scope>NUCLEOTIDE SEQUENCE [LARGE SCALE GENOMIC DNA]</scope>
    <source>
        <strain evidence="5 6">DSM 102189</strain>
    </source>
</reference>
<dbReference type="Gene3D" id="1.10.10.60">
    <property type="entry name" value="Homeodomain-like"/>
    <property type="match status" value="1"/>
</dbReference>
<dbReference type="SUPFAM" id="SSF46689">
    <property type="entry name" value="Homeodomain-like"/>
    <property type="match status" value="1"/>
</dbReference>
<evidence type="ECO:0000256" key="3">
    <source>
        <dbReference type="SAM" id="MobiDB-lite"/>
    </source>
</evidence>
<dbReference type="PANTHER" id="PTHR30055:SF226">
    <property type="entry name" value="HTH-TYPE TRANSCRIPTIONAL REGULATOR PKSA"/>
    <property type="match status" value="1"/>
</dbReference>
<gene>
    <name evidence="5" type="ORF">FHS79_003199</name>
</gene>
<dbReference type="InterPro" id="IPR009057">
    <property type="entry name" value="Homeodomain-like_sf"/>
</dbReference>
<accession>A0A841LBF2</accession>
<dbReference type="RefSeq" id="WP_184202336.1">
    <property type="nucleotide sequence ID" value="NZ_BMOX01000031.1"/>
</dbReference>
<dbReference type="PANTHER" id="PTHR30055">
    <property type="entry name" value="HTH-TYPE TRANSCRIPTIONAL REGULATOR RUTR"/>
    <property type="match status" value="1"/>
</dbReference>
<dbReference type="GO" id="GO:0000976">
    <property type="term" value="F:transcription cis-regulatory region binding"/>
    <property type="evidence" value="ECO:0007669"/>
    <property type="project" value="TreeGrafter"/>
</dbReference>
<feature type="DNA-binding region" description="H-T-H motif" evidence="2">
    <location>
        <begin position="52"/>
        <end position="71"/>
    </location>
</feature>
<evidence type="ECO:0000313" key="5">
    <source>
        <dbReference type="EMBL" id="MBB6229001.1"/>
    </source>
</evidence>
<dbReference type="AlphaFoldDB" id="A0A841LBF2"/>
<dbReference type="PRINTS" id="PR00455">
    <property type="entry name" value="HTHTETR"/>
</dbReference>
<evidence type="ECO:0000259" key="4">
    <source>
        <dbReference type="PROSITE" id="PS50977"/>
    </source>
</evidence>
<comment type="caution">
    <text evidence="5">The sequence shown here is derived from an EMBL/GenBank/DDBJ whole genome shotgun (WGS) entry which is preliminary data.</text>
</comment>
<feature type="domain" description="HTH tetR-type" evidence="4">
    <location>
        <begin position="29"/>
        <end position="89"/>
    </location>
</feature>
<protein>
    <submittedName>
        <fullName evidence="5">AcrR family transcriptional regulator</fullName>
    </submittedName>
</protein>
<dbReference type="PROSITE" id="PS50977">
    <property type="entry name" value="HTH_TETR_2"/>
    <property type="match status" value="1"/>
</dbReference>
<keyword evidence="1 2" id="KW-0238">DNA-binding</keyword>
<dbReference type="EMBL" id="JACIIV010000029">
    <property type="protein sequence ID" value="MBB6229001.1"/>
    <property type="molecule type" value="Genomic_DNA"/>
</dbReference>
<dbReference type="GO" id="GO:0003700">
    <property type="term" value="F:DNA-binding transcription factor activity"/>
    <property type="evidence" value="ECO:0007669"/>
    <property type="project" value="TreeGrafter"/>
</dbReference>
<name>A0A841LBF2_9SPHN</name>
<dbReference type="Gene3D" id="1.10.357.10">
    <property type="entry name" value="Tetracycline Repressor, domain 2"/>
    <property type="match status" value="1"/>
</dbReference>
<evidence type="ECO:0000256" key="1">
    <source>
        <dbReference type="ARBA" id="ARBA00023125"/>
    </source>
</evidence>
<dbReference type="Proteomes" id="UP000538147">
    <property type="component" value="Unassembled WGS sequence"/>
</dbReference>
<dbReference type="InterPro" id="IPR001647">
    <property type="entry name" value="HTH_TetR"/>
</dbReference>